<evidence type="ECO:0000313" key="2">
    <source>
        <dbReference type="Proteomes" id="UP000535937"/>
    </source>
</evidence>
<sequence length="76" mass="8391">MPLANDRINLPIPNPALRIYLHRAVIDTYPASDLPAVRFTIATLVTLSAVPSEVSEQIAISRLIDPHMQIDMLATQ</sequence>
<proteinExistence type="predicted"/>
<gene>
    <name evidence="1" type="ORF">FHS09_004530</name>
</gene>
<accession>A0A7W4WG74</accession>
<keyword evidence="2" id="KW-1185">Reference proteome</keyword>
<organism evidence="1 2">
    <name type="scientific">Microbulbifer rhizosphaerae</name>
    <dbReference type="NCBI Taxonomy" id="1562603"/>
    <lineage>
        <taxon>Bacteria</taxon>
        <taxon>Pseudomonadati</taxon>
        <taxon>Pseudomonadota</taxon>
        <taxon>Gammaproteobacteria</taxon>
        <taxon>Cellvibrionales</taxon>
        <taxon>Microbulbiferaceae</taxon>
        <taxon>Microbulbifer</taxon>
    </lineage>
</organism>
<comment type="caution">
    <text evidence="1">The sequence shown here is derived from an EMBL/GenBank/DDBJ whole genome shotgun (WGS) entry which is preliminary data.</text>
</comment>
<dbReference type="AlphaFoldDB" id="A0A7W4WG74"/>
<evidence type="ECO:0000313" key="1">
    <source>
        <dbReference type="EMBL" id="MBB3063665.1"/>
    </source>
</evidence>
<protein>
    <submittedName>
        <fullName evidence="1">Uncharacterized protein</fullName>
    </submittedName>
</protein>
<reference evidence="1 2" key="1">
    <citation type="submission" date="2020-08" db="EMBL/GenBank/DDBJ databases">
        <title>Genomic Encyclopedia of Type Strains, Phase III (KMG-III): the genomes of soil and plant-associated and newly described type strains.</title>
        <authorList>
            <person name="Whitman W."/>
        </authorList>
    </citation>
    <scope>NUCLEOTIDE SEQUENCE [LARGE SCALE GENOMIC DNA]</scope>
    <source>
        <strain evidence="1 2">CECT 8799</strain>
    </source>
</reference>
<name>A0A7W4WG74_9GAMM</name>
<dbReference type="EMBL" id="JACHWZ010000046">
    <property type="protein sequence ID" value="MBB3063665.1"/>
    <property type="molecule type" value="Genomic_DNA"/>
</dbReference>
<dbReference type="Proteomes" id="UP000535937">
    <property type="component" value="Unassembled WGS sequence"/>
</dbReference>